<dbReference type="Proteomes" id="UP000011135">
    <property type="component" value="Unassembled WGS sequence"/>
</dbReference>
<name>L8JIX8_9BACT</name>
<accession>L8JIX8</accession>
<organism evidence="1 2">
    <name type="scientific">Fulvivirga imtechensis AK7</name>
    <dbReference type="NCBI Taxonomy" id="1237149"/>
    <lineage>
        <taxon>Bacteria</taxon>
        <taxon>Pseudomonadati</taxon>
        <taxon>Bacteroidota</taxon>
        <taxon>Cytophagia</taxon>
        <taxon>Cytophagales</taxon>
        <taxon>Fulvivirgaceae</taxon>
        <taxon>Fulvivirga</taxon>
    </lineage>
</organism>
<evidence type="ECO:0000313" key="2">
    <source>
        <dbReference type="Proteomes" id="UP000011135"/>
    </source>
</evidence>
<dbReference type="AlphaFoldDB" id="L8JIX8"/>
<dbReference type="STRING" id="1237149.C900_05777"/>
<reference evidence="1 2" key="1">
    <citation type="submission" date="2012-12" db="EMBL/GenBank/DDBJ databases">
        <title>Genome assembly of Fulvivirga imtechensis AK7.</title>
        <authorList>
            <person name="Nupur N."/>
            <person name="Khatri I."/>
            <person name="Kumar R."/>
            <person name="Subramanian S."/>
            <person name="Pinnaka A."/>
        </authorList>
    </citation>
    <scope>NUCLEOTIDE SEQUENCE [LARGE SCALE GENOMIC DNA]</scope>
    <source>
        <strain evidence="1 2">AK7</strain>
    </source>
</reference>
<keyword evidence="2" id="KW-1185">Reference proteome</keyword>
<gene>
    <name evidence="1" type="ORF">C900_05777</name>
</gene>
<sequence>MIQKDYIERILEQLNHFLLSIAGHKENQNFELAIDQAKQAYYCFGVSKRYLLEGECEELLEDLIKKGFSAQEIERLGFILKEEGDILSQQKHPDAALIHYRKSLTVLETLSERDRTYSINREEYILYLKDVV</sequence>
<dbReference type="EMBL" id="AMZN01000091">
    <property type="protein sequence ID" value="ELR68831.1"/>
    <property type="molecule type" value="Genomic_DNA"/>
</dbReference>
<dbReference type="RefSeq" id="WP_009582824.1">
    <property type="nucleotide sequence ID" value="NZ_AMZN01000091.1"/>
</dbReference>
<proteinExistence type="predicted"/>
<protein>
    <submittedName>
        <fullName evidence="1">Uncharacterized protein</fullName>
    </submittedName>
</protein>
<comment type="caution">
    <text evidence="1">The sequence shown here is derived from an EMBL/GenBank/DDBJ whole genome shotgun (WGS) entry which is preliminary data.</text>
</comment>
<evidence type="ECO:0000313" key="1">
    <source>
        <dbReference type="EMBL" id="ELR68831.1"/>
    </source>
</evidence>